<evidence type="ECO:0000313" key="2">
    <source>
        <dbReference type="EMBL" id="KAA8648416.1"/>
    </source>
</evidence>
<proteinExistence type="predicted"/>
<dbReference type="InterPro" id="IPR029058">
    <property type="entry name" value="AB_hydrolase_fold"/>
</dbReference>
<reference evidence="2 5" key="2">
    <citation type="submission" date="2019-08" db="EMBL/GenBank/DDBJ databases">
        <title>The genome sequence of a newly discovered highly antifungal drug resistant Aspergillus species, Aspergillus tanneri NIH 1004.</title>
        <authorList>
            <person name="Mounaud S."/>
            <person name="Singh I."/>
            <person name="Joardar V."/>
            <person name="Pakala S."/>
            <person name="Pakala S."/>
            <person name="Venepally P."/>
            <person name="Chung J.K."/>
            <person name="Losada L."/>
            <person name="Nierman W.C."/>
        </authorList>
    </citation>
    <scope>NUCLEOTIDE SEQUENCE [LARGE SCALE GENOMIC DNA]</scope>
    <source>
        <strain evidence="2 5">NIH1004</strain>
    </source>
</reference>
<dbReference type="EMBL" id="QUQM01000003">
    <property type="protein sequence ID" value="KAA8648416.1"/>
    <property type="molecule type" value="Genomic_DNA"/>
</dbReference>
<sequence length="308" mass="34636">MEHFRHTAHIGTHSLSYALRGIPRQPGAPLVVILSGIRRSALDWSAVCRHIESEMSVLLYERSGYGRSEESPNEPDSITVVAELSRLLTAVALEPPYLVVGHSWGGILAREFVAARPVEDIYGLVLVDPVQERMQFETWPDDSIEAVIDGLDYMETVGLTKDHQLTESEWNDLVAEESSSKHARQAGRELPYLQVSRAVIAEKQQLIPGQDLLKGKPLSVLMGNSKQDLERLYKAGVANGRGTEVQRAKFREYLAKWEQNEESFQRELLHMSSLARFSATTRSGHNIQLTEPELIANEIRWALQNSQN</sequence>
<dbReference type="AlphaFoldDB" id="A0A4S3JXB0"/>
<comment type="caution">
    <text evidence="3">The sequence shown here is derived from an EMBL/GenBank/DDBJ whole genome shotgun (WGS) entry which is preliminary data.</text>
</comment>
<dbReference type="InterPro" id="IPR000073">
    <property type="entry name" value="AB_hydrolase_1"/>
</dbReference>
<dbReference type="PANTHER" id="PTHR43798">
    <property type="entry name" value="MONOACYLGLYCEROL LIPASE"/>
    <property type="match status" value="1"/>
</dbReference>
<dbReference type="OrthoDB" id="294702at2759"/>
<evidence type="ECO:0000313" key="4">
    <source>
        <dbReference type="Proteomes" id="UP000308092"/>
    </source>
</evidence>
<reference evidence="3 4" key="1">
    <citation type="submission" date="2019-03" db="EMBL/GenBank/DDBJ databases">
        <title>The genome sequence of a newly discovered highly antifungal drug resistant Aspergillus species, Aspergillus tanneri NIH 1004.</title>
        <authorList>
            <person name="Mounaud S."/>
            <person name="Singh I."/>
            <person name="Joardar V."/>
            <person name="Pakala S."/>
            <person name="Pakala S."/>
            <person name="Venepally P."/>
            <person name="Hoover J."/>
            <person name="Nierman W."/>
            <person name="Chung J."/>
            <person name="Losada L."/>
        </authorList>
    </citation>
    <scope>NUCLEOTIDE SEQUENCE [LARGE SCALE GENOMIC DNA]</scope>
    <source>
        <strain evidence="3 4">NIH1004</strain>
    </source>
</reference>
<dbReference type="GO" id="GO:0016020">
    <property type="term" value="C:membrane"/>
    <property type="evidence" value="ECO:0007669"/>
    <property type="project" value="TreeGrafter"/>
</dbReference>
<dbReference type="InterPro" id="IPR050266">
    <property type="entry name" value="AB_hydrolase_sf"/>
</dbReference>
<gene>
    <name evidence="2" type="ORF">ATNIH1004_004301</name>
    <name evidence="3" type="ORF">EYZ11_000344</name>
</gene>
<evidence type="ECO:0000313" key="5">
    <source>
        <dbReference type="Proteomes" id="UP000324241"/>
    </source>
</evidence>
<organism evidence="3 4">
    <name type="scientific">Aspergillus tanneri</name>
    <dbReference type="NCBI Taxonomy" id="1220188"/>
    <lineage>
        <taxon>Eukaryota</taxon>
        <taxon>Fungi</taxon>
        <taxon>Dikarya</taxon>
        <taxon>Ascomycota</taxon>
        <taxon>Pezizomycotina</taxon>
        <taxon>Eurotiomycetes</taxon>
        <taxon>Eurotiomycetidae</taxon>
        <taxon>Eurotiales</taxon>
        <taxon>Aspergillaceae</taxon>
        <taxon>Aspergillus</taxon>
        <taxon>Aspergillus subgen. Circumdati</taxon>
    </lineage>
</organism>
<name>A0A4S3JXB0_9EURO</name>
<feature type="domain" description="AB hydrolase-1" evidence="1">
    <location>
        <begin position="31"/>
        <end position="296"/>
    </location>
</feature>
<keyword evidence="4" id="KW-1185">Reference proteome</keyword>
<evidence type="ECO:0000259" key="1">
    <source>
        <dbReference type="Pfam" id="PF12697"/>
    </source>
</evidence>
<accession>A0A4S3JXB0</accession>
<protein>
    <recommendedName>
        <fullName evidence="1">AB hydrolase-1 domain-containing protein</fullName>
    </recommendedName>
</protein>
<dbReference type="SUPFAM" id="SSF53474">
    <property type="entry name" value="alpha/beta-Hydrolases"/>
    <property type="match status" value="1"/>
</dbReference>
<dbReference type="EMBL" id="SOSA01000005">
    <property type="protein sequence ID" value="THD00153.1"/>
    <property type="molecule type" value="Genomic_DNA"/>
</dbReference>
<dbReference type="Proteomes" id="UP000324241">
    <property type="component" value="Unassembled WGS sequence"/>
</dbReference>
<dbReference type="PANTHER" id="PTHR43798:SF33">
    <property type="entry name" value="HYDROLASE, PUTATIVE (AFU_ORTHOLOGUE AFUA_2G14860)-RELATED"/>
    <property type="match status" value="1"/>
</dbReference>
<dbReference type="Pfam" id="PF12697">
    <property type="entry name" value="Abhydrolase_6"/>
    <property type="match status" value="1"/>
</dbReference>
<dbReference type="VEuPathDB" id="FungiDB:EYZ11_000344"/>
<dbReference type="RefSeq" id="XP_033427777.1">
    <property type="nucleotide sequence ID" value="XM_033568971.1"/>
</dbReference>
<evidence type="ECO:0000313" key="3">
    <source>
        <dbReference type="EMBL" id="THD00153.1"/>
    </source>
</evidence>
<dbReference type="Gene3D" id="3.40.50.1820">
    <property type="entry name" value="alpha/beta hydrolase"/>
    <property type="match status" value="1"/>
</dbReference>
<dbReference type="GeneID" id="54327003"/>
<dbReference type="Proteomes" id="UP000308092">
    <property type="component" value="Unassembled WGS sequence"/>
</dbReference>
<dbReference type="STRING" id="1220188.A0A4S3JXB0"/>